<dbReference type="Proteomes" id="UP000799538">
    <property type="component" value="Unassembled WGS sequence"/>
</dbReference>
<evidence type="ECO:0000313" key="4">
    <source>
        <dbReference type="Proteomes" id="UP000799538"/>
    </source>
</evidence>
<evidence type="ECO:0000256" key="2">
    <source>
        <dbReference type="SAM" id="SignalP"/>
    </source>
</evidence>
<protein>
    <submittedName>
        <fullName evidence="3">Uncharacterized protein</fullName>
    </submittedName>
</protein>
<dbReference type="AlphaFoldDB" id="A0A6A6G5E1"/>
<evidence type="ECO:0000256" key="1">
    <source>
        <dbReference type="SAM" id="MobiDB-lite"/>
    </source>
</evidence>
<feature type="compositionally biased region" description="Low complexity" evidence="1">
    <location>
        <begin position="198"/>
        <end position="218"/>
    </location>
</feature>
<keyword evidence="4" id="KW-1185">Reference proteome</keyword>
<organism evidence="3 4">
    <name type="scientific">Elsinoe ampelina</name>
    <dbReference type="NCBI Taxonomy" id="302913"/>
    <lineage>
        <taxon>Eukaryota</taxon>
        <taxon>Fungi</taxon>
        <taxon>Dikarya</taxon>
        <taxon>Ascomycota</taxon>
        <taxon>Pezizomycotina</taxon>
        <taxon>Dothideomycetes</taxon>
        <taxon>Dothideomycetidae</taxon>
        <taxon>Myriangiales</taxon>
        <taxon>Elsinoaceae</taxon>
        <taxon>Elsinoe</taxon>
    </lineage>
</organism>
<sequence length="279" mass="28845">MKSIAMVAAIAVSSTAALKTSSSGGMQVVNKCNYEIPLKAVPAMGVGIENPEISSTTLSANGGTWSTPWIQLLVSGGWSIKLNTIGSWTNIMQAEYTWATDGVGPIWYDNSFVDGVESEHPKWEFLCPLCPEKPHAGAYQHSTDDANGMQKPCGTDATVTLVLCPENGSSGGSSPAPSSSAAPSSSSTTPAPPPPTTTPSTTAAAPSTTFATSTSSSSLPIKQANVPDAPAPDDEPEAPGSPVIVTAYETKIVTSVVYETEVAGSKKKRHAHRHPHGHA</sequence>
<reference evidence="4" key="1">
    <citation type="journal article" date="2020" name="Stud. Mycol.">
        <title>101 Dothideomycetes genomes: A test case for predicting lifestyles and emergence of pathogens.</title>
        <authorList>
            <person name="Haridas S."/>
            <person name="Albert R."/>
            <person name="Binder M."/>
            <person name="Bloem J."/>
            <person name="LaButti K."/>
            <person name="Salamov A."/>
            <person name="Andreopoulos B."/>
            <person name="Baker S."/>
            <person name="Barry K."/>
            <person name="Bills G."/>
            <person name="Bluhm B."/>
            <person name="Cannon C."/>
            <person name="Castanera R."/>
            <person name="Culley D."/>
            <person name="Daum C."/>
            <person name="Ezra D."/>
            <person name="Gonzalez J."/>
            <person name="Henrissat B."/>
            <person name="Kuo A."/>
            <person name="Liang C."/>
            <person name="Lipzen A."/>
            <person name="Lutzoni F."/>
            <person name="Magnuson J."/>
            <person name="Mondo S."/>
            <person name="Nolan M."/>
            <person name="Ohm R."/>
            <person name="Pangilinan J."/>
            <person name="Park H.-J."/>
            <person name="Ramirez L."/>
            <person name="Alfaro M."/>
            <person name="Sun H."/>
            <person name="Tritt A."/>
            <person name="Yoshinaga Y."/>
            <person name="Zwiers L.-H."/>
            <person name="Turgeon B."/>
            <person name="Goodwin S."/>
            <person name="Spatafora J."/>
            <person name="Crous P."/>
            <person name="Grigoriev I."/>
        </authorList>
    </citation>
    <scope>NUCLEOTIDE SEQUENCE [LARGE SCALE GENOMIC DNA]</scope>
    <source>
        <strain evidence="4">CECT 20119</strain>
    </source>
</reference>
<keyword evidence="2" id="KW-0732">Signal</keyword>
<gene>
    <name evidence="3" type="ORF">BDZ85DRAFT_266123</name>
</gene>
<proteinExistence type="predicted"/>
<feature type="region of interest" description="Disordered" evidence="1">
    <location>
        <begin position="164"/>
        <end position="243"/>
    </location>
</feature>
<feature type="signal peptide" evidence="2">
    <location>
        <begin position="1"/>
        <end position="17"/>
    </location>
</feature>
<feature type="compositionally biased region" description="Low complexity" evidence="1">
    <location>
        <begin position="172"/>
        <end position="189"/>
    </location>
</feature>
<name>A0A6A6G5E1_9PEZI</name>
<accession>A0A6A6G5E1</accession>
<dbReference type="EMBL" id="ML992511">
    <property type="protein sequence ID" value="KAF2221005.1"/>
    <property type="molecule type" value="Genomic_DNA"/>
</dbReference>
<dbReference type="OrthoDB" id="5144514at2759"/>
<feature type="chain" id="PRO_5025592983" evidence="2">
    <location>
        <begin position="18"/>
        <end position="279"/>
    </location>
</feature>
<evidence type="ECO:0000313" key="3">
    <source>
        <dbReference type="EMBL" id="KAF2221005.1"/>
    </source>
</evidence>